<dbReference type="Proteomes" id="UP000265618">
    <property type="component" value="Unassembled WGS sequence"/>
</dbReference>
<dbReference type="InterPro" id="IPR032396">
    <property type="entry name" value="SAS-6_N"/>
</dbReference>
<dbReference type="OrthoDB" id="49058at2759"/>
<reference evidence="2 3" key="1">
    <citation type="journal article" date="2018" name="PLoS ONE">
        <title>The draft genome of Kipferlia bialata reveals reductive genome evolution in fornicate parasites.</title>
        <authorList>
            <person name="Tanifuji G."/>
            <person name="Takabayashi S."/>
            <person name="Kume K."/>
            <person name="Takagi M."/>
            <person name="Nakayama T."/>
            <person name="Kamikawa R."/>
            <person name="Inagaki Y."/>
            <person name="Hashimoto T."/>
        </authorList>
    </citation>
    <scope>NUCLEOTIDE SEQUENCE [LARGE SCALE GENOMIC DNA]</scope>
    <source>
        <strain evidence="2">NY0173</strain>
    </source>
</reference>
<evidence type="ECO:0000313" key="2">
    <source>
        <dbReference type="EMBL" id="GIQ85080.1"/>
    </source>
</evidence>
<dbReference type="Pfam" id="PF16531">
    <property type="entry name" value="SAS-6_N"/>
    <property type="match status" value="1"/>
</dbReference>
<name>A0A9K3GJY3_9EUKA</name>
<gene>
    <name evidence="2" type="ORF">KIPB_006696</name>
</gene>
<evidence type="ECO:0000313" key="3">
    <source>
        <dbReference type="Proteomes" id="UP000265618"/>
    </source>
</evidence>
<dbReference type="EMBL" id="BDIP01001757">
    <property type="protein sequence ID" value="GIQ85080.1"/>
    <property type="molecule type" value="Genomic_DNA"/>
</dbReference>
<dbReference type="AlphaFoldDB" id="A0A9K3GJY3"/>
<sequence length="200" mass="22738">MSYDMADPSLEDGSRVVFEREVVMELRKLDEPDAPGIQESVRARILIQERDGVLENCQLCLTSEEDIFFMFKCDVDQTGFQGLQETQKLMIGFNDLPGALANMLTACIKDPRTYLCVLFVSHEGVARLEFIQGMVYKYVELMSLNLVAASEDTVRQYISFRYKAMTARCSMLESNIKELKGLIKVKLPSLHMQLSKQGVM</sequence>
<accession>A0A9K3GJY3</accession>
<organism evidence="2 3">
    <name type="scientific">Kipferlia bialata</name>
    <dbReference type="NCBI Taxonomy" id="797122"/>
    <lineage>
        <taxon>Eukaryota</taxon>
        <taxon>Metamonada</taxon>
        <taxon>Carpediemonas-like organisms</taxon>
        <taxon>Kipferlia</taxon>
    </lineage>
</organism>
<proteinExistence type="predicted"/>
<keyword evidence="3" id="KW-1185">Reference proteome</keyword>
<comment type="caution">
    <text evidence="2">The sequence shown here is derived from an EMBL/GenBank/DDBJ whole genome shotgun (WGS) entry which is preliminary data.</text>
</comment>
<evidence type="ECO:0000259" key="1">
    <source>
        <dbReference type="Pfam" id="PF16531"/>
    </source>
</evidence>
<dbReference type="InterPro" id="IPR038558">
    <property type="entry name" value="SAS-6_N_sf"/>
</dbReference>
<feature type="domain" description="Spindle assembly abnormal protein 6 N-terminal" evidence="1">
    <location>
        <begin position="17"/>
        <end position="146"/>
    </location>
</feature>
<protein>
    <recommendedName>
        <fullName evidence="1">Spindle assembly abnormal protein 6 N-terminal domain-containing protein</fullName>
    </recommendedName>
</protein>
<dbReference type="PANTHER" id="PTHR34230:SF2">
    <property type="entry name" value="SPINDLE ASSEMBLY ABNORMAL PROTEIN 6 N-TERMINAL DOMAIN-CONTAINING PROTEIN"/>
    <property type="match status" value="1"/>
</dbReference>
<dbReference type="PANTHER" id="PTHR34230">
    <property type="entry name" value="ASSEMBLY ABNORMAL PROTEIN 6, PUTATIVE-RELATED"/>
    <property type="match status" value="1"/>
</dbReference>
<dbReference type="Gene3D" id="2.170.210.20">
    <property type="entry name" value="Spindle assembly abnormal protein 6, N-terminal domain"/>
    <property type="match status" value="1"/>
</dbReference>